<keyword evidence="1" id="KW-0378">Hydrolase</keyword>
<evidence type="ECO:0000256" key="2">
    <source>
        <dbReference type="PIRSR" id="PIRSR613078-1"/>
    </source>
</evidence>
<dbReference type="AlphaFoldDB" id="A0AAX2F588"/>
<dbReference type="InterPro" id="IPR029033">
    <property type="entry name" value="His_PPase_superfam"/>
</dbReference>
<dbReference type="RefSeq" id="WP_025839549.1">
    <property type="nucleotide sequence ID" value="NZ_BAKP01000042.1"/>
</dbReference>
<dbReference type="EMBL" id="FQWA01000021">
    <property type="protein sequence ID" value="SHF95888.1"/>
    <property type="molecule type" value="Genomic_DNA"/>
</dbReference>
<dbReference type="PANTHER" id="PTHR46517:SF1">
    <property type="entry name" value="FRUCTOSE-2,6-BISPHOSPHATASE TIGAR"/>
    <property type="match status" value="1"/>
</dbReference>
<dbReference type="InterPro" id="IPR051695">
    <property type="entry name" value="Phosphoglycerate_Mutase"/>
</dbReference>
<dbReference type="CDD" id="cd07067">
    <property type="entry name" value="HP_PGM_like"/>
    <property type="match status" value="1"/>
</dbReference>
<dbReference type="GO" id="GO:0005829">
    <property type="term" value="C:cytosol"/>
    <property type="evidence" value="ECO:0007669"/>
    <property type="project" value="TreeGrafter"/>
</dbReference>
<dbReference type="GO" id="GO:0043456">
    <property type="term" value="P:regulation of pentose-phosphate shunt"/>
    <property type="evidence" value="ECO:0007669"/>
    <property type="project" value="TreeGrafter"/>
</dbReference>
<dbReference type="GO" id="GO:0004331">
    <property type="term" value="F:fructose-2,6-bisphosphate 2-phosphatase activity"/>
    <property type="evidence" value="ECO:0007669"/>
    <property type="project" value="TreeGrafter"/>
</dbReference>
<proteinExistence type="predicted"/>
<dbReference type="Gene3D" id="3.40.50.1240">
    <property type="entry name" value="Phosphoglycerate mutase-like"/>
    <property type="match status" value="1"/>
</dbReference>
<dbReference type="InterPro" id="IPR013078">
    <property type="entry name" value="His_Pase_superF_clade-1"/>
</dbReference>
<feature type="active site" description="Proton donor/acceptor" evidence="2">
    <location>
        <position position="82"/>
    </location>
</feature>
<dbReference type="PROSITE" id="PS00175">
    <property type="entry name" value="PG_MUTASE"/>
    <property type="match status" value="1"/>
</dbReference>
<dbReference type="GO" id="GO:0045820">
    <property type="term" value="P:negative regulation of glycolytic process"/>
    <property type="evidence" value="ECO:0007669"/>
    <property type="project" value="TreeGrafter"/>
</dbReference>
<evidence type="ECO:0000256" key="1">
    <source>
        <dbReference type="ARBA" id="ARBA00022801"/>
    </source>
</evidence>
<reference evidence="4 5" key="1">
    <citation type="submission" date="2016-11" db="EMBL/GenBank/DDBJ databases">
        <authorList>
            <person name="Varghese N."/>
            <person name="Submissions S."/>
        </authorList>
    </citation>
    <scope>NUCLEOTIDE SEQUENCE [LARGE SCALE GENOMIC DNA]</scope>
    <source>
        <strain evidence="4 5">DSM 22613</strain>
    </source>
</reference>
<organism evidence="4 5">
    <name type="scientific">Prevotella scopos JCM 17725</name>
    <dbReference type="NCBI Taxonomy" id="1236518"/>
    <lineage>
        <taxon>Bacteria</taxon>
        <taxon>Pseudomonadati</taxon>
        <taxon>Bacteroidota</taxon>
        <taxon>Bacteroidia</taxon>
        <taxon>Bacteroidales</taxon>
        <taxon>Prevotellaceae</taxon>
        <taxon>Prevotella</taxon>
    </lineage>
</organism>
<protein>
    <submittedName>
        <fullName evidence="4">Probable phosphoglycerate mutase</fullName>
    </submittedName>
</protein>
<dbReference type="Proteomes" id="UP000184105">
    <property type="component" value="Unassembled WGS sequence"/>
</dbReference>
<sequence length="172" mass="19345">MTLLYLVRHGETVDNANHIMQGQTPGELNANGIKQAEELAERLKDEPIDAFVSSDLQRSIQTCELIAAPHGKTITTTPLLRERDWGSFTGKYIPDLANLNDPSLWPDDIESLDALQARAKEFLTWVKEEYADKKVLAVGHGIINKAIQSVYYHKAMNELKPMSNAEVRMLEL</sequence>
<evidence type="ECO:0000313" key="4">
    <source>
        <dbReference type="EMBL" id="SHF95888.1"/>
    </source>
</evidence>
<feature type="active site" description="Tele-phosphohistidine intermediate" evidence="2">
    <location>
        <position position="9"/>
    </location>
</feature>
<dbReference type="PANTHER" id="PTHR46517">
    <property type="entry name" value="FRUCTOSE-2,6-BISPHOSPHATASE TIGAR"/>
    <property type="match status" value="1"/>
</dbReference>
<gene>
    <name evidence="4" type="ORF">SAMN05444364_12123</name>
</gene>
<dbReference type="SUPFAM" id="SSF53254">
    <property type="entry name" value="Phosphoglycerate mutase-like"/>
    <property type="match status" value="1"/>
</dbReference>
<evidence type="ECO:0000313" key="5">
    <source>
        <dbReference type="Proteomes" id="UP000184105"/>
    </source>
</evidence>
<feature type="binding site" evidence="3">
    <location>
        <position position="58"/>
    </location>
    <ligand>
        <name>substrate</name>
    </ligand>
</feature>
<dbReference type="SMART" id="SM00855">
    <property type="entry name" value="PGAM"/>
    <property type="match status" value="1"/>
</dbReference>
<name>A0AAX2F588_9BACT</name>
<dbReference type="Pfam" id="PF00300">
    <property type="entry name" value="His_Phos_1"/>
    <property type="match status" value="1"/>
</dbReference>
<feature type="binding site" evidence="3">
    <location>
        <begin position="8"/>
        <end position="15"/>
    </location>
    <ligand>
        <name>substrate</name>
    </ligand>
</feature>
<keyword evidence="5" id="KW-1185">Reference proteome</keyword>
<comment type="caution">
    <text evidence="4">The sequence shown here is derived from an EMBL/GenBank/DDBJ whole genome shotgun (WGS) entry which is preliminary data.</text>
</comment>
<dbReference type="InterPro" id="IPR001345">
    <property type="entry name" value="PG/BPGM_mutase_AS"/>
</dbReference>
<evidence type="ECO:0000256" key="3">
    <source>
        <dbReference type="PIRSR" id="PIRSR613078-2"/>
    </source>
</evidence>
<accession>A0AAX2F588</accession>